<gene>
    <name evidence="1" type="ORF">C5Y93_12680</name>
</gene>
<accession>A0A2S8GMW0</accession>
<dbReference type="AlphaFoldDB" id="A0A2S8GMW0"/>
<dbReference type="OrthoDB" id="1453426at2"/>
<organism evidence="1 2">
    <name type="scientific">Blastopirellula marina</name>
    <dbReference type="NCBI Taxonomy" id="124"/>
    <lineage>
        <taxon>Bacteria</taxon>
        <taxon>Pseudomonadati</taxon>
        <taxon>Planctomycetota</taxon>
        <taxon>Planctomycetia</taxon>
        <taxon>Pirellulales</taxon>
        <taxon>Pirellulaceae</taxon>
        <taxon>Blastopirellula</taxon>
    </lineage>
</organism>
<dbReference type="RefSeq" id="WP_105335800.1">
    <property type="nucleotide sequence ID" value="NZ_PUHZ01000013.1"/>
</dbReference>
<proteinExistence type="predicted"/>
<name>A0A2S8GMW0_9BACT</name>
<dbReference type="Proteomes" id="UP000237819">
    <property type="component" value="Unassembled WGS sequence"/>
</dbReference>
<sequence length="700" mass="78629">MLFSARLGIVLLLLIVGPLSALEVDFDQYDAESGVTITRTGDLLVVQWPISDQETGQVELNLATGDPLFARLAVKDAAGERSIAEKLRPEYWLTVGSRNLEPQGWNAFFDNPPRRPHETFAWKLAPTKAVVSSRGRSSTILLDGAVAGPFAGGLELTFYPGCRLIQTTAVMSTQQDATAFLYDAGLVTDQADVWRKFAWIDSSDHPQSVAAKSKDQAEAVDARYRAIAAESESGSLVVFPPPHQFLYPLDFADNFKFVWRGTGWRDGGGAGLGVRQPPEGDGRFVPWVNAPPNTEQRLSFFISLSGGSADDALADVKRYTHGDRFKTLDGYRTFTSHYHIEHTLDYLRKQREQRTTGIPEGLESPPFVKAFKDRGVEMVHLAEFHVHHSPEFIDQRLPQLALMHEECRRLSGDDFLLIPGEEPNVQLGGHWISMFPRPVYWLLHPPKEAPFETEVDGLGTVYAVHSADDVLRLMEKEGGLMWTAHARTKSSYGFPDRYRNEPFYKSDRFLGAAWKAMPADYSRSRLGLRVLDLEDDMANWGQKKYILGEVDVFKVMPNYELYGHMNVNYLRLDAIPKFDEGWKPVVDALRDGAFFVSTGEVLIPEFTVAGKRSGETLSAHQAKTATLRAQLQWTFPPNFAEVIWGDGEQVHRHRIDLRGEEAFGGKEIWVELDLSTAKWVRLEAWDVAANGAFTQPVWLE</sequence>
<evidence type="ECO:0000313" key="2">
    <source>
        <dbReference type="Proteomes" id="UP000237819"/>
    </source>
</evidence>
<comment type="caution">
    <text evidence="1">The sequence shown here is derived from an EMBL/GenBank/DDBJ whole genome shotgun (WGS) entry which is preliminary data.</text>
</comment>
<evidence type="ECO:0000313" key="1">
    <source>
        <dbReference type="EMBL" id="PQO45776.1"/>
    </source>
</evidence>
<protein>
    <submittedName>
        <fullName evidence="1">Uncharacterized protein</fullName>
    </submittedName>
</protein>
<dbReference type="EMBL" id="PUHZ01000013">
    <property type="protein sequence ID" value="PQO45776.1"/>
    <property type="molecule type" value="Genomic_DNA"/>
</dbReference>
<reference evidence="1 2" key="1">
    <citation type="submission" date="2018-02" db="EMBL/GenBank/DDBJ databases">
        <title>Comparative genomes isolates from brazilian mangrove.</title>
        <authorList>
            <person name="Araujo J.E."/>
            <person name="Taketani R.G."/>
            <person name="Silva M.C.P."/>
            <person name="Loureco M.V."/>
            <person name="Andreote F.D."/>
        </authorList>
    </citation>
    <scope>NUCLEOTIDE SEQUENCE [LARGE SCALE GENOMIC DNA]</scope>
    <source>
        <strain evidence="1 2">Nap-Phe MGV</strain>
    </source>
</reference>